<evidence type="ECO:0000256" key="1">
    <source>
        <dbReference type="SAM" id="Phobius"/>
    </source>
</evidence>
<dbReference type="Proteomes" id="UP000557392">
    <property type="component" value="Unassembled WGS sequence"/>
</dbReference>
<protein>
    <submittedName>
        <fullName evidence="2">Uncharacterized protein</fullName>
    </submittedName>
</protein>
<sequence length="143" mass="15850">MRLRDTPEDLATLNALRRGMLLVLAPGLLFVFVLIWLVMPPYAPPQDWANGTYVNACCTTLVLRDGVATADGQATRYLVADGKSGTQIVVKVGIRVRRGRVEFGGGQVFVEFDHPSWAPRNEAKALHLYGSDDGRDYSFVRQK</sequence>
<dbReference type="RefSeq" id="WP_183995229.1">
    <property type="nucleotide sequence ID" value="NZ_JACIEH010000001.1"/>
</dbReference>
<keyword evidence="1" id="KW-1133">Transmembrane helix</keyword>
<dbReference type="AlphaFoldDB" id="A0A7W6JQ80"/>
<dbReference type="EMBL" id="JACIEH010000001">
    <property type="protein sequence ID" value="MBB4097526.1"/>
    <property type="molecule type" value="Genomic_DNA"/>
</dbReference>
<keyword evidence="1" id="KW-0812">Transmembrane</keyword>
<evidence type="ECO:0000313" key="3">
    <source>
        <dbReference type="Proteomes" id="UP000557392"/>
    </source>
</evidence>
<feature type="transmembrane region" description="Helical" evidence="1">
    <location>
        <begin position="21"/>
        <end position="39"/>
    </location>
</feature>
<comment type="caution">
    <text evidence="2">The sequence shown here is derived from an EMBL/GenBank/DDBJ whole genome shotgun (WGS) entry which is preliminary data.</text>
</comment>
<organism evidence="2 3">
    <name type="scientific">Sphingomonas kyeonggiensis</name>
    <dbReference type="NCBI Taxonomy" id="1268553"/>
    <lineage>
        <taxon>Bacteria</taxon>
        <taxon>Pseudomonadati</taxon>
        <taxon>Pseudomonadota</taxon>
        <taxon>Alphaproteobacteria</taxon>
        <taxon>Sphingomonadales</taxon>
        <taxon>Sphingomonadaceae</taxon>
        <taxon>Sphingomonas</taxon>
    </lineage>
</organism>
<proteinExistence type="predicted"/>
<reference evidence="2 3" key="1">
    <citation type="submission" date="2020-08" db="EMBL/GenBank/DDBJ databases">
        <title>Genomic Encyclopedia of Type Strains, Phase IV (KMG-IV): sequencing the most valuable type-strain genomes for metagenomic binning, comparative biology and taxonomic classification.</title>
        <authorList>
            <person name="Goeker M."/>
        </authorList>
    </citation>
    <scope>NUCLEOTIDE SEQUENCE [LARGE SCALE GENOMIC DNA]</scope>
    <source>
        <strain evidence="2 3">DSM 101806</strain>
    </source>
</reference>
<accession>A0A7W6JQ80</accession>
<keyword evidence="3" id="KW-1185">Reference proteome</keyword>
<gene>
    <name evidence="2" type="ORF">GGR46_001059</name>
</gene>
<evidence type="ECO:0000313" key="2">
    <source>
        <dbReference type="EMBL" id="MBB4097526.1"/>
    </source>
</evidence>
<keyword evidence="1" id="KW-0472">Membrane</keyword>
<name>A0A7W6JQ80_9SPHN</name>